<feature type="transmembrane region" description="Helical" evidence="6">
    <location>
        <begin position="171"/>
        <end position="194"/>
    </location>
</feature>
<feature type="transmembrane region" description="Helical" evidence="6">
    <location>
        <begin position="354"/>
        <end position="378"/>
    </location>
</feature>
<feature type="transmembrane region" description="Helical" evidence="6">
    <location>
        <begin position="464"/>
        <end position="485"/>
    </location>
</feature>
<accession>A0A7J6LKK2</accession>
<evidence type="ECO:0000256" key="3">
    <source>
        <dbReference type="ARBA" id="ARBA00022989"/>
    </source>
</evidence>
<dbReference type="GO" id="GO:0005774">
    <property type="term" value="C:vacuolar membrane"/>
    <property type="evidence" value="ECO:0007669"/>
    <property type="project" value="TreeGrafter"/>
</dbReference>
<name>A0A7J6LKK2_PERCH</name>
<dbReference type="GO" id="GO:0015179">
    <property type="term" value="F:L-amino acid transmembrane transporter activity"/>
    <property type="evidence" value="ECO:0007669"/>
    <property type="project" value="TreeGrafter"/>
</dbReference>
<feature type="transmembrane region" description="Helical" evidence="6">
    <location>
        <begin position="200"/>
        <end position="220"/>
    </location>
</feature>
<gene>
    <name evidence="8" type="primary">AVT3</name>
    <name evidence="8" type="ORF">FOL47_007409</name>
</gene>
<dbReference type="InterPro" id="IPR013057">
    <property type="entry name" value="AA_transpt_TM"/>
</dbReference>
<comment type="caution">
    <text evidence="8">The sequence shown here is derived from an EMBL/GenBank/DDBJ whole genome shotgun (WGS) entry which is preliminary data.</text>
</comment>
<feature type="transmembrane region" description="Helical" evidence="6">
    <location>
        <begin position="227"/>
        <end position="250"/>
    </location>
</feature>
<dbReference type="Proteomes" id="UP000591131">
    <property type="component" value="Unassembled WGS sequence"/>
</dbReference>
<feature type="transmembrane region" description="Helical" evidence="6">
    <location>
        <begin position="309"/>
        <end position="334"/>
    </location>
</feature>
<feature type="compositionally biased region" description="Polar residues" evidence="5">
    <location>
        <begin position="12"/>
        <end position="26"/>
    </location>
</feature>
<dbReference type="Pfam" id="PF01490">
    <property type="entry name" value="Aa_trans"/>
    <property type="match status" value="1"/>
</dbReference>
<dbReference type="PANTHER" id="PTHR22950">
    <property type="entry name" value="AMINO ACID TRANSPORTER"/>
    <property type="match status" value="1"/>
</dbReference>
<organism evidence="8 9">
    <name type="scientific">Perkinsus chesapeaki</name>
    <name type="common">Clam parasite</name>
    <name type="synonym">Perkinsus andrewsi</name>
    <dbReference type="NCBI Taxonomy" id="330153"/>
    <lineage>
        <taxon>Eukaryota</taxon>
        <taxon>Sar</taxon>
        <taxon>Alveolata</taxon>
        <taxon>Perkinsozoa</taxon>
        <taxon>Perkinsea</taxon>
        <taxon>Perkinsida</taxon>
        <taxon>Perkinsidae</taxon>
        <taxon>Perkinsus</taxon>
    </lineage>
</organism>
<evidence type="ECO:0000256" key="6">
    <source>
        <dbReference type="SAM" id="Phobius"/>
    </source>
</evidence>
<evidence type="ECO:0000256" key="1">
    <source>
        <dbReference type="ARBA" id="ARBA00004141"/>
    </source>
</evidence>
<evidence type="ECO:0000313" key="9">
    <source>
        <dbReference type="Proteomes" id="UP000591131"/>
    </source>
</evidence>
<feature type="domain" description="Amino acid transporter transmembrane" evidence="7">
    <location>
        <begin position="75"/>
        <end position="482"/>
    </location>
</feature>
<feature type="transmembrane region" description="Helical" evidence="6">
    <location>
        <begin position="399"/>
        <end position="421"/>
    </location>
</feature>
<protein>
    <submittedName>
        <fullName evidence="8">Neutral amino acid transporter</fullName>
    </submittedName>
</protein>
<keyword evidence="4 6" id="KW-0472">Membrane</keyword>
<evidence type="ECO:0000256" key="2">
    <source>
        <dbReference type="ARBA" id="ARBA00022692"/>
    </source>
</evidence>
<feature type="transmembrane region" description="Helical" evidence="6">
    <location>
        <begin position="427"/>
        <end position="452"/>
    </location>
</feature>
<keyword evidence="2 6" id="KW-0812">Transmembrane</keyword>
<feature type="region of interest" description="Disordered" evidence="5">
    <location>
        <begin position="1"/>
        <end position="26"/>
    </location>
</feature>
<keyword evidence="9" id="KW-1185">Reference proteome</keyword>
<dbReference type="AlphaFoldDB" id="A0A7J6LKK2"/>
<sequence>MSSTLAVPLVEETSQSAQSTPNTRRSTVISPTHVTAAMETSRVYKISRRDEDEESIDSGYSSSGWYTAGGVGRAGQLSAFFNTSNMCVGIGILALPKALEFSGWALGVISLLVIAVVTFYSVRMIVAVSAHLALQDVDEDVDVVHTFHNGRVVTPGYVEVVRRCLGVPTGILVTTLLCIAQLGANIAYLIFIANSLYTHFGVPLQSSLCWSVVLLLPLCCMRSVKKFSVFSLIGIISMVIGLIAAVYWGVSSVIGNSDHKPQYESPALQGANWHTYPLFLGIASLSFEGVAAMALPIENSMADPSKFKNVLGCAVLLILVLNLWFASTMVVAVSEFRQDVPGVITEAMPSGAPVSQLVSVCLSLELLFTYPGNAIPLFKLFERSRFSTRTFGDMSRSSRIICFSIIRIIVVAFTGVTAFLLSDYFDIFLSLVGSVANASILFVFPGLCFIASSTHEDDKRRYRFAAVLVVSFGIAVAVIGTAIGARTALHGEVSAV</sequence>
<proteinExistence type="predicted"/>
<feature type="transmembrane region" description="Helical" evidence="6">
    <location>
        <begin position="276"/>
        <end position="297"/>
    </location>
</feature>
<dbReference type="PANTHER" id="PTHR22950:SF349">
    <property type="entry name" value="AMINO ACID TRANSPORTER TRANSMEMBRANE DOMAIN-CONTAINING PROTEIN"/>
    <property type="match status" value="1"/>
</dbReference>
<evidence type="ECO:0000313" key="8">
    <source>
        <dbReference type="EMBL" id="KAF4659812.1"/>
    </source>
</evidence>
<evidence type="ECO:0000259" key="7">
    <source>
        <dbReference type="Pfam" id="PF01490"/>
    </source>
</evidence>
<dbReference type="EMBL" id="JAAPAO010000438">
    <property type="protein sequence ID" value="KAF4659812.1"/>
    <property type="molecule type" value="Genomic_DNA"/>
</dbReference>
<dbReference type="OrthoDB" id="1684102at2759"/>
<comment type="subcellular location">
    <subcellularLocation>
        <location evidence="1">Membrane</location>
        <topology evidence="1">Multi-pass membrane protein</topology>
    </subcellularLocation>
</comment>
<reference evidence="8 9" key="1">
    <citation type="submission" date="2020-04" db="EMBL/GenBank/DDBJ databases">
        <title>Perkinsus chesapeaki whole genome sequence.</title>
        <authorList>
            <person name="Bogema D.R."/>
        </authorList>
    </citation>
    <scope>NUCLEOTIDE SEQUENCE [LARGE SCALE GENOMIC DNA]</scope>
    <source>
        <strain evidence="8">ATCC PRA-425</strain>
    </source>
</reference>
<keyword evidence="3 6" id="KW-1133">Transmembrane helix</keyword>
<evidence type="ECO:0000256" key="5">
    <source>
        <dbReference type="SAM" id="MobiDB-lite"/>
    </source>
</evidence>
<feature type="transmembrane region" description="Helical" evidence="6">
    <location>
        <begin position="101"/>
        <end position="122"/>
    </location>
</feature>
<evidence type="ECO:0000256" key="4">
    <source>
        <dbReference type="ARBA" id="ARBA00023136"/>
    </source>
</evidence>